<feature type="non-terminal residue" evidence="1">
    <location>
        <position position="145"/>
    </location>
</feature>
<organism evidence="1 2">
    <name type="scientific">Ixodes persulcatus</name>
    <name type="common">Taiga tick</name>
    <dbReference type="NCBI Taxonomy" id="34615"/>
    <lineage>
        <taxon>Eukaryota</taxon>
        <taxon>Metazoa</taxon>
        <taxon>Ecdysozoa</taxon>
        <taxon>Arthropoda</taxon>
        <taxon>Chelicerata</taxon>
        <taxon>Arachnida</taxon>
        <taxon>Acari</taxon>
        <taxon>Parasitiformes</taxon>
        <taxon>Ixodida</taxon>
        <taxon>Ixodoidea</taxon>
        <taxon>Ixodidae</taxon>
        <taxon>Ixodinae</taxon>
        <taxon>Ixodes</taxon>
    </lineage>
</organism>
<protein>
    <submittedName>
        <fullName evidence="1">Uncharacterized protein</fullName>
    </submittedName>
</protein>
<evidence type="ECO:0000313" key="1">
    <source>
        <dbReference type="EMBL" id="KAG0445649.1"/>
    </source>
</evidence>
<comment type="caution">
    <text evidence="1">The sequence shown here is derived from an EMBL/GenBank/DDBJ whole genome shotgun (WGS) entry which is preliminary data.</text>
</comment>
<dbReference type="EMBL" id="JABSTQ010000123">
    <property type="protein sequence ID" value="KAG0445649.1"/>
    <property type="molecule type" value="Genomic_DNA"/>
</dbReference>
<dbReference type="Proteomes" id="UP000805193">
    <property type="component" value="Unassembled WGS sequence"/>
</dbReference>
<sequence>QHGEMLNKLCEVLPSHAVVVRPRLVEQPFNKLDDLFAFDKTLVNEKAAMLVQEFRELGGKTASKAAKCMLAHLLGDQLAAQFSWVGRKGKQNFSSLRTATAIVAAGRQLPGGKDAIEEAIKSWLRHAPERMAGKKENRREVDQAD</sequence>
<keyword evidence="2" id="KW-1185">Reference proteome</keyword>
<name>A0AC60R1A2_IXOPE</name>
<accession>A0AC60R1A2</accession>
<reference evidence="1 2" key="1">
    <citation type="journal article" date="2020" name="Cell">
        <title>Large-Scale Comparative Analyses of Tick Genomes Elucidate Their Genetic Diversity and Vector Capacities.</title>
        <authorList>
            <consortium name="Tick Genome and Microbiome Consortium (TIGMIC)"/>
            <person name="Jia N."/>
            <person name="Wang J."/>
            <person name="Shi W."/>
            <person name="Du L."/>
            <person name="Sun Y."/>
            <person name="Zhan W."/>
            <person name="Jiang J.F."/>
            <person name="Wang Q."/>
            <person name="Zhang B."/>
            <person name="Ji P."/>
            <person name="Bell-Sakyi L."/>
            <person name="Cui X.M."/>
            <person name="Yuan T.T."/>
            <person name="Jiang B.G."/>
            <person name="Yang W.F."/>
            <person name="Lam T.T."/>
            <person name="Chang Q.C."/>
            <person name="Ding S.J."/>
            <person name="Wang X.J."/>
            <person name="Zhu J.G."/>
            <person name="Ruan X.D."/>
            <person name="Zhao L."/>
            <person name="Wei J.T."/>
            <person name="Ye R.Z."/>
            <person name="Que T.C."/>
            <person name="Du C.H."/>
            <person name="Zhou Y.H."/>
            <person name="Cheng J.X."/>
            <person name="Dai P.F."/>
            <person name="Guo W.B."/>
            <person name="Han X.H."/>
            <person name="Huang E.J."/>
            <person name="Li L.F."/>
            <person name="Wei W."/>
            <person name="Gao Y.C."/>
            <person name="Liu J.Z."/>
            <person name="Shao H.Z."/>
            <person name="Wang X."/>
            <person name="Wang C.C."/>
            <person name="Yang T.C."/>
            <person name="Huo Q.B."/>
            <person name="Li W."/>
            <person name="Chen H.Y."/>
            <person name="Chen S.E."/>
            <person name="Zhou L.G."/>
            <person name="Ni X.B."/>
            <person name="Tian J.H."/>
            <person name="Sheng Y."/>
            <person name="Liu T."/>
            <person name="Pan Y.S."/>
            <person name="Xia L.Y."/>
            <person name="Li J."/>
            <person name="Zhao F."/>
            <person name="Cao W.C."/>
        </authorList>
    </citation>
    <scope>NUCLEOTIDE SEQUENCE [LARGE SCALE GENOMIC DNA]</scope>
    <source>
        <strain evidence="1">Iper-2018</strain>
    </source>
</reference>
<evidence type="ECO:0000313" key="2">
    <source>
        <dbReference type="Proteomes" id="UP000805193"/>
    </source>
</evidence>
<feature type="non-terminal residue" evidence="1">
    <location>
        <position position="1"/>
    </location>
</feature>
<gene>
    <name evidence="1" type="ORF">HPB47_013225</name>
</gene>
<proteinExistence type="predicted"/>